<dbReference type="InterPro" id="IPR014710">
    <property type="entry name" value="RmlC-like_jellyroll"/>
</dbReference>
<comment type="caution">
    <text evidence="2">The sequence shown here is derived from an EMBL/GenBank/DDBJ whole genome shotgun (WGS) entry which is preliminary data.</text>
</comment>
<dbReference type="Pfam" id="PF07883">
    <property type="entry name" value="Cupin_2"/>
    <property type="match status" value="1"/>
</dbReference>
<gene>
    <name evidence="2" type="ORF">JNB85_16140</name>
</gene>
<dbReference type="PANTHER" id="PTHR36440">
    <property type="entry name" value="PUTATIVE (AFU_ORTHOLOGUE AFUA_8G07350)-RELATED"/>
    <property type="match status" value="1"/>
</dbReference>
<dbReference type="Gene3D" id="2.60.120.10">
    <property type="entry name" value="Jelly Rolls"/>
    <property type="match status" value="1"/>
</dbReference>
<sequence>MNTNSSAEVHPLAAADTFWVMGDQVRKRGKLEGTAFNVIDVIVPSGSGTPPHTHASPEIFRILEGTVRIWSMAGGKPVETNAAAGDVVTIPAHAPHAYQNVGPVQAIMMAIVDDDMIAFFEAAASNEAPKGPPTPEAIGRIMSLTASHGIKILQAA</sequence>
<keyword evidence="3" id="KW-1185">Reference proteome</keyword>
<dbReference type="PANTHER" id="PTHR36440:SF1">
    <property type="entry name" value="PUTATIVE (AFU_ORTHOLOGUE AFUA_8G07350)-RELATED"/>
    <property type="match status" value="1"/>
</dbReference>
<feature type="domain" description="Cupin type-2" evidence="1">
    <location>
        <begin position="41"/>
        <end position="111"/>
    </location>
</feature>
<evidence type="ECO:0000259" key="1">
    <source>
        <dbReference type="Pfam" id="PF07883"/>
    </source>
</evidence>
<proteinExistence type="predicted"/>
<organism evidence="2 3">
    <name type="scientific">Rhizobium mesosinicum</name>
    <dbReference type="NCBI Taxonomy" id="335017"/>
    <lineage>
        <taxon>Bacteria</taxon>
        <taxon>Pseudomonadati</taxon>
        <taxon>Pseudomonadota</taxon>
        <taxon>Alphaproteobacteria</taxon>
        <taxon>Hyphomicrobiales</taxon>
        <taxon>Rhizobiaceae</taxon>
        <taxon>Rhizobium/Agrobacterium group</taxon>
        <taxon>Rhizobium</taxon>
    </lineage>
</organism>
<dbReference type="EMBL" id="JAEUAK010000005">
    <property type="protein sequence ID" value="MBW9053939.1"/>
    <property type="molecule type" value="Genomic_DNA"/>
</dbReference>
<evidence type="ECO:0000313" key="3">
    <source>
        <dbReference type="Proteomes" id="UP000717752"/>
    </source>
</evidence>
<name>A0ABS7GVG9_9HYPH</name>
<dbReference type="InterPro" id="IPR053146">
    <property type="entry name" value="QDO-like"/>
</dbReference>
<protein>
    <submittedName>
        <fullName evidence="2">Cupin domain-containing protein</fullName>
    </submittedName>
</protein>
<dbReference type="InterPro" id="IPR011051">
    <property type="entry name" value="RmlC_Cupin_sf"/>
</dbReference>
<dbReference type="SUPFAM" id="SSF51182">
    <property type="entry name" value="RmlC-like cupins"/>
    <property type="match status" value="1"/>
</dbReference>
<dbReference type="Proteomes" id="UP000717752">
    <property type="component" value="Unassembled WGS sequence"/>
</dbReference>
<dbReference type="RefSeq" id="WP_220335340.1">
    <property type="nucleotide sequence ID" value="NZ_JAEUAK010000005.1"/>
</dbReference>
<evidence type="ECO:0000313" key="2">
    <source>
        <dbReference type="EMBL" id="MBW9053939.1"/>
    </source>
</evidence>
<dbReference type="InterPro" id="IPR013096">
    <property type="entry name" value="Cupin_2"/>
</dbReference>
<accession>A0ABS7GVG9</accession>
<reference evidence="2 3" key="1">
    <citation type="journal article" date="2021" name="MBio">
        <title>Poor Competitiveness of Bradyrhizobium in Pigeon Pea Root Colonization in Indian Soils.</title>
        <authorList>
            <person name="Chalasani D."/>
            <person name="Basu A."/>
            <person name="Pullabhotla S.V.S.R.N."/>
            <person name="Jorrin B."/>
            <person name="Neal A.L."/>
            <person name="Poole P.S."/>
            <person name="Podile A.R."/>
            <person name="Tkacz A."/>
        </authorList>
    </citation>
    <scope>NUCLEOTIDE SEQUENCE [LARGE SCALE GENOMIC DNA]</scope>
    <source>
        <strain evidence="2 3">HU56</strain>
    </source>
</reference>